<dbReference type="EMBL" id="NWSH01000643">
    <property type="protein sequence ID" value="PCG75072.1"/>
    <property type="molecule type" value="Genomic_DNA"/>
</dbReference>
<feature type="compositionally biased region" description="Basic and acidic residues" evidence="1">
    <location>
        <begin position="493"/>
        <end position="502"/>
    </location>
</feature>
<feature type="compositionally biased region" description="Polar residues" evidence="1">
    <location>
        <begin position="277"/>
        <end position="291"/>
    </location>
</feature>
<feature type="compositionally biased region" description="Acidic residues" evidence="1">
    <location>
        <begin position="195"/>
        <end position="204"/>
    </location>
</feature>
<comment type="caution">
    <text evidence="2">The sequence shown here is derived from an EMBL/GenBank/DDBJ whole genome shotgun (WGS) entry which is preliminary data.</text>
</comment>
<dbReference type="AlphaFoldDB" id="A0A2A4JUJ8"/>
<accession>A0A2A4JUJ8</accession>
<feature type="compositionally biased region" description="Low complexity" evidence="1">
    <location>
        <begin position="59"/>
        <end position="112"/>
    </location>
</feature>
<feature type="region of interest" description="Disordered" evidence="1">
    <location>
        <begin position="42"/>
        <end position="112"/>
    </location>
</feature>
<organism evidence="2">
    <name type="scientific">Heliothis virescens</name>
    <name type="common">Tobacco budworm moth</name>
    <dbReference type="NCBI Taxonomy" id="7102"/>
    <lineage>
        <taxon>Eukaryota</taxon>
        <taxon>Metazoa</taxon>
        <taxon>Ecdysozoa</taxon>
        <taxon>Arthropoda</taxon>
        <taxon>Hexapoda</taxon>
        <taxon>Insecta</taxon>
        <taxon>Pterygota</taxon>
        <taxon>Neoptera</taxon>
        <taxon>Endopterygota</taxon>
        <taxon>Lepidoptera</taxon>
        <taxon>Glossata</taxon>
        <taxon>Ditrysia</taxon>
        <taxon>Noctuoidea</taxon>
        <taxon>Noctuidae</taxon>
        <taxon>Heliothinae</taxon>
        <taxon>Heliothis</taxon>
    </lineage>
</organism>
<feature type="compositionally biased region" description="Low complexity" evidence="1">
    <location>
        <begin position="390"/>
        <end position="403"/>
    </location>
</feature>
<gene>
    <name evidence="2" type="ORF">B5V51_12299</name>
</gene>
<feature type="compositionally biased region" description="Low complexity" evidence="1">
    <location>
        <begin position="227"/>
        <end position="240"/>
    </location>
</feature>
<feature type="compositionally biased region" description="Polar residues" evidence="1">
    <location>
        <begin position="133"/>
        <end position="143"/>
    </location>
</feature>
<feature type="compositionally biased region" description="Polar residues" evidence="1">
    <location>
        <begin position="417"/>
        <end position="426"/>
    </location>
</feature>
<feature type="region of interest" description="Disordered" evidence="1">
    <location>
        <begin position="133"/>
        <end position="240"/>
    </location>
</feature>
<name>A0A2A4JUJ8_HELVI</name>
<dbReference type="STRING" id="7102.A0A2A4JUJ8"/>
<feature type="region of interest" description="Disordered" evidence="1">
    <location>
        <begin position="261"/>
        <end position="363"/>
    </location>
</feature>
<sequence>MLKRSVHSHRPRGWYPHIATAPLRSWRELVRARLVLTQPLPDQLLADDSTDEMDSEPFPASSADAPASPAHTPASPADTPASPADAPASPADTLASPADEPASSAGPPAADAPASLADAYMIYEYTLTSHEPSTALGNASIQESPPEPPDIKPHLPSPPNTAHASTQQSPEPADIKPALPAPRHIAGAALKHEDSDTDTEDNLVIDESASKQLSEPKPEQFDDTVAGGADTVPPTPDTGDTIHVLQQIDPTVVTAEILFDSDGDDTEPAGDDANVESPMTPTQTGAPSISNRLVFDDDDDMSLDDVTPAGDVTGDAGGTPAIDPKLLLQARVRLPPADWPPAAGPPADGPPADEEGATGGEALRRVLLSDIEQVRRRNQLLLTAQVKPIPATTAAPAAGLPTDEPADENPDDDPTEKNNNNASSSGTLDKDTKTPKPKSNPTSLSKSTSGSQSKLSSASKSKSTPDDKSKSTPASKSKLTPDEKSKSIPVSKLKSEPDDKSKSTPSSKLKSEPDDKSKSTPSSKLKSDPDDKSKTTPVRNSKSDPDDKSKSSPNDKLKSSSKDKSKSSPNDKSKSNPSRKSNIYADPAYDEWLRQKSVNTQYFNFPPPLDSSKRKKKALPALLAPLAPPAPLASPATPAPFASPAPPASLASPSPAVFPTLPAAACGATVWASPTLVVEPLRAGASPVSLPASAGASPVSQPARALSILEEYSRSLASPAAQSPHDDAGDRTTILVALSVPRASAGEALDSLARGLRALALAARVAAGRAVYVARALGALPGDELYGVEFELDAEGDACGVQYAARHTRRYRPPGGVTRAAGDVTSVAGDVTPVAGDVTAVAGDVTPVAGVVIPIAGDVTHVAADVTAPAGDAADTQSTAQ</sequence>
<evidence type="ECO:0000256" key="1">
    <source>
        <dbReference type="SAM" id="MobiDB-lite"/>
    </source>
</evidence>
<feature type="region of interest" description="Disordered" evidence="1">
    <location>
        <begin position="382"/>
        <end position="587"/>
    </location>
</feature>
<reference evidence="2" key="1">
    <citation type="submission" date="2017-09" db="EMBL/GenBank/DDBJ databases">
        <title>Contemporary evolution of a Lepidopteran species, Heliothis virescens, in response to modern agricultural practices.</title>
        <authorList>
            <person name="Fritz M.L."/>
            <person name="Deyonke A.M."/>
            <person name="Papanicolaou A."/>
            <person name="Micinski S."/>
            <person name="Westbrook J."/>
            <person name="Gould F."/>
        </authorList>
    </citation>
    <scope>NUCLEOTIDE SEQUENCE [LARGE SCALE GENOMIC DNA]</scope>
    <source>
        <strain evidence="2">HvINT-</strain>
        <tissue evidence="2">Whole body</tissue>
    </source>
</reference>
<protein>
    <submittedName>
        <fullName evidence="2">Uncharacterized protein</fullName>
    </submittedName>
</protein>
<feature type="compositionally biased region" description="Low complexity" evidence="1">
    <location>
        <begin position="437"/>
        <end position="462"/>
    </location>
</feature>
<feature type="compositionally biased region" description="Polar residues" evidence="1">
    <location>
        <begin position="160"/>
        <end position="170"/>
    </location>
</feature>
<feature type="compositionally biased region" description="Basic and acidic residues" evidence="1">
    <location>
        <begin position="541"/>
        <end position="574"/>
    </location>
</feature>
<feature type="compositionally biased region" description="Pro residues" evidence="1">
    <location>
        <begin position="337"/>
        <end position="349"/>
    </location>
</feature>
<feature type="compositionally biased region" description="Acidic residues" evidence="1">
    <location>
        <begin position="261"/>
        <end position="274"/>
    </location>
</feature>
<feature type="compositionally biased region" description="Basic and acidic residues" evidence="1">
    <location>
        <begin position="525"/>
        <end position="534"/>
    </location>
</feature>
<evidence type="ECO:0000313" key="2">
    <source>
        <dbReference type="EMBL" id="PCG75072.1"/>
    </source>
</evidence>
<proteinExistence type="predicted"/>
<feature type="compositionally biased region" description="Acidic residues" evidence="1">
    <location>
        <begin position="404"/>
        <end position="414"/>
    </location>
</feature>
<feature type="compositionally biased region" description="Basic and acidic residues" evidence="1">
    <location>
        <begin position="509"/>
        <end position="518"/>
    </location>
</feature>